<sequence length="446" mass="50562">MTGTHAGIKLYLNGFRVYPYGDVNEGDDWLSIAHDISRRRGPSDYPELIDLASEMGLEKPSRVMLNHPGTRSLIGDVVISGKAVEAFQVKMDREGLVADANFKSLKKAIRMSLDWATINYEAWLIRERKKQHAKKLEAFEKSIGNEFESTESRITKAINTLWSGFDTYEEENEELGDIDKIELPLRAGDNVVLPSDSTKPESKVPDIESDKNVSSSLAPSKVISKDIKVKKDNAQAYLLSEYREQEAEVEMLRAVSATTPLLFIFAHEVKGIAQALMGQSAQLKLIADKVDDSDIKKELNDLAESADIYRKSFDDLFDMFGIFSDTTKASNKKVSFSNMFERIDTGFNFFLKQFNITLTYDTVKPTWKVPKLNQVEAYSVLINLISNSIKSLIASDTMDRKIHISVERNNAQYHMCVQDYWIGLKEEYWAKVFEACTFDPEGKLYS</sequence>
<reference evidence="2 3" key="1">
    <citation type="journal article" date="2021" name="PeerJ">
        <title>Analysis of 44 Vibrio anguillarum genomes reveals high genetic diversity.</title>
        <authorList>
            <person name="Hansen M.J."/>
            <person name="Dalsgaard I."/>
        </authorList>
    </citation>
    <scope>NUCLEOTIDE SEQUENCE [LARGE SCALE GENOMIC DNA]</scope>
    <source>
        <strain evidence="2 3">17-16730-2A</strain>
    </source>
</reference>
<comment type="caution">
    <text evidence="2">The sequence shown here is derived from an EMBL/GenBank/DDBJ whole genome shotgun (WGS) entry which is preliminary data.</text>
</comment>
<gene>
    <name evidence="2" type="ORF">EAY07_26145</name>
</gene>
<feature type="region of interest" description="Disordered" evidence="1">
    <location>
        <begin position="192"/>
        <end position="212"/>
    </location>
</feature>
<dbReference type="SUPFAM" id="SSF55874">
    <property type="entry name" value="ATPase domain of HSP90 chaperone/DNA topoisomerase II/histidine kinase"/>
    <property type="match status" value="1"/>
</dbReference>
<dbReference type="RefSeq" id="WP_214655310.1">
    <property type="nucleotide sequence ID" value="NZ_RDOM01001188.1"/>
</dbReference>
<dbReference type="InterPro" id="IPR036890">
    <property type="entry name" value="HATPase_C_sf"/>
</dbReference>
<protein>
    <submittedName>
        <fullName evidence="2">Sensor histidine kinase</fullName>
    </submittedName>
</protein>
<organism evidence="2 3">
    <name type="scientific">Vibrio anguillarum</name>
    <name type="common">Listonella anguillarum</name>
    <dbReference type="NCBI Taxonomy" id="55601"/>
    <lineage>
        <taxon>Bacteria</taxon>
        <taxon>Pseudomonadati</taxon>
        <taxon>Pseudomonadota</taxon>
        <taxon>Gammaproteobacteria</taxon>
        <taxon>Vibrionales</taxon>
        <taxon>Vibrionaceae</taxon>
        <taxon>Vibrio</taxon>
    </lineage>
</organism>
<feature type="non-terminal residue" evidence="2">
    <location>
        <position position="446"/>
    </location>
</feature>
<proteinExistence type="predicted"/>
<evidence type="ECO:0000256" key="1">
    <source>
        <dbReference type="SAM" id="MobiDB-lite"/>
    </source>
</evidence>
<accession>A0ABD4KYG2</accession>
<dbReference type="AlphaFoldDB" id="A0ABD4KYG2"/>
<keyword evidence="2" id="KW-0808">Transferase</keyword>
<evidence type="ECO:0000313" key="2">
    <source>
        <dbReference type="EMBL" id="MBF4275422.1"/>
    </source>
</evidence>
<dbReference type="Gene3D" id="3.30.565.10">
    <property type="entry name" value="Histidine kinase-like ATPase, C-terminal domain"/>
    <property type="match status" value="1"/>
</dbReference>
<dbReference type="GO" id="GO:0016301">
    <property type="term" value="F:kinase activity"/>
    <property type="evidence" value="ECO:0007669"/>
    <property type="project" value="UniProtKB-KW"/>
</dbReference>
<evidence type="ECO:0000313" key="3">
    <source>
        <dbReference type="Proteomes" id="UP000722957"/>
    </source>
</evidence>
<name>A0ABD4KYG2_VIBAN</name>
<feature type="compositionally biased region" description="Basic and acidic residues" evidence="1">
    <location>
        <begin position="198"/>
        <end position="211"/>
    </location>
</feature>
<dbReference type="EMBL" id="RDOM01001188">
    <property type="protein sequence ID" value="MBF4275422.1"/>
    <property type="molecule type" value="Genomic_DNA"/>
</dbReference>
<keyword evidence="2" id="KW-0418">Kinase</keyword>
<dbReference type="Proteomes" id="UP000722957">
    <property type="component" value="Unassembled WGS sequence"/>
</dbReference>